<dbReference type="SFLD" id="SFLDS00003">
    <property type="entry name" value="Haloacid_Dehalogenase"/>
    <property type="match status" value="1"/>
</dbReference>
<dbReference type="NCBIfam" id="TIGR01509">
    <property type="entry name" value="HAD-SF-IA-v3"/>
    <property type="match status" value="1"/>
</dbReference>
<protein>
    <submittedName>
        <fullName evidence="1">HAD family hydrolase</fullName>
    </submittedName>
</protein>
<dbReference type="RefSeq" id="WP_129300830.1">
    <property type="nucleotide sequence ID" value="NZ_CP074378.1"/>
</dbReference>
<evidence type="ECO:0000313" key="1">
    <source>
        <dbReference type="EMBL" id="RXT30220.1"/>
    </source>
</evidence>
<reference evidence="1 2" key="1">
    <citation type="submission" date="2017-01" db="EMBL/GenBank/DDBJ databases">
        <title>Lactobacillus chiayiensis sp. nov., a lactic acid bacterium isolated from compost.</title>
        <authorList>
            <person name="Huang C.-H."/>
        </authorList>
    </citation>
    <scope>NUCLEOTIDE SEQUENCE [LARGE SCALE GENOMIC DNA]</scope>
    <source>
        <strain evidence="2">chh01</strain>
    </source>
</reference>
<dbReference type="InterPro" id="IPR006439">
    <property type="entry name" value="HAD-SF_hydro_IA"/>
</dbReference>
<dbReference type="GO" id="GO:0008967">
    <property type="term" value="F:phosphoglycolate phosphatase activity"/>
    <property type="evidence" value="ECO:0007669"/>
    <property type="project" value="TreeGrafter"/>
</dbReference>
<dbReference type="InterPro" id="IPR041492">
    <property type="entry name" value="HAD_2"/>
</dbReference>
<accession>A0A4V1P393</accession>
<dbReference type="Pfam" id="PF13419">
    <property type="entry name" value="HAD_2"/>
    <property type="match status" value="1"/>
</dbReference>
<gene>
    <name evidence="1" type="ORF">BVJ53_01430</name>
</gene>
<dbReference type="AlphaFoldDB" id="A0A4V1P393"/>
<dbReference type="PRINTS" id="PR00413">
    <property type="entry name" value="HADHALOGNASE"/>
</dbReference>
<dbReference type="InterPro" id="IPR050155">
    <property type="entry name" value="HAD-like_hydrolase_sf"/>
</dbReference>
<dbReference type="InterPro" id="IPR023198">
    <property type="entry name" value="PGP-like_dom2"/>
</dbReference>
<dbReference type="PANTHER" id="PTHR43434">
    <property type="entry name" value="PHOSPHOGLYCOLATE PHOSPHATASE"/>
    <property type="match status" value="1"/>
</dbReference>
<name>A0A4V1P393_9LACO</name>
<dbReference type="InterPro" id="IPR023214">
    <property type="entry name" value="HAD_sf"/>
</dbReference>
<dbReference type="Gene3D" id="1.10.150.240">
    <property type="entry name" value="Putative phosphatase, domain 2"/>
    <property type="match status" value="1"/>
</dbReference>
<evidence type="ECO:0000313" key="2">
    <source>
        <dbReference type="Proteomes" id="UP000290475"/>
    </source>
</evidence>
<dbReference type="GO" id="GO:0006281">
    <property type="term" value="P:DNA repair"/>
    <property type="evidence" value="ECO:0007669"/>
    <property type="project" value="TreeGrafter"/>
</dbReference>
<dbReference type="SUPFAM" id="SSF56784">
    <property type="entry name" value="HAD-like"/>
    <property type="match status" value="1"/>
</dbReference>
<dbReference type="PANTHER" id="PTHR43434:SF1">
    <property type="entry name" value="PHOSPHOGLYCOLATE PHOSPHATASE"/>
    <property type="match status" value="1"/>
</dbReference>
<dbReference type="CDD" id="cd07505">
    <property type="entry name" value="HAD_BPGM-like"/>
    <property type="match status" value="1"/>
</dbReference>
<organism evidence="1 2">
    <name type="scientific">Lacticaseibacillus chiayiensis</name>
    <dbReference type="NCBI Taxonomy" id="2100821"/>
    <lineage>
        <taxon>Bacteria</taxon>
        <taxon>Bacillati</taxon>
        <taxon>Bacillota</taxon>
        <taxon>Bacilli</taxon>
        <taxon>Lactobacillales</taxon>
        <taxon>Lactobacillaceae</taxon>
        <taxon>Lacticaseibacillus</taxon>
    </lineage>
</organism>
<dbReference type="Proteomes" id="UP000290475">
    <property type="component" value="Unassembled WGS sequence"/>
</dbReference>
<dbReference type="SFLD" id="SFLDG01129">
    <property type="entry name" value="C1.5:_HAD__Beta-PGM__Phosphata"/>
    <property type="match status" value="1"/>
</dbReference>
<proteinExistence type="predicted"/>
<sequence>MTTTVIFDLDGTLVDTEAIYLQSNVRAAAELGLKRTEDDFRPLVGSAGPNEAKIIADLVGAENAAWFQEFSTKDVLDRIRNGADFVLPGADEALRMLRAARYRLALATSSAQHYVDVVLAAAGWKDWFDPMLTGSDVKAHKPDPEVYQVMKTRLDAGPAIVIEDTHVGVAAAAGADLPVIMIPGIAQQPDEKATAILASISELPDWLQKHRTFA</sequence>
<dbReference type="EMBL" id="MSSM01000003">
    <property type="protein sequence ID" value="RXT30220.1"/>
    <property type="molecule type" value="Genomic_DNA"/>
</dbReference>
<dbReference type="Gene3D" id="3.40.50.1000">
    <property type="entry name" value="HAD superfamily/HAD-like"/>
    <property type="match status" value="1"/>
</dbReference>
<comment type="caution">
    <text evidence="1">The sequence shown here is derived from an EMBL/GenBank/DDBJ whole genome shotgun (WGS) entry which is preliminary data.</text>
</comment>
<dbReference type="InterPro" id="IPR036412">
    <property type="entry name" value="HAD-like_sf"/>
</dbReference>
<keyword evidence="1" id="KW-0378">Hydrolase</keyword>